<proteinExistence type="predicted"/>
<dbReference type="AlphaFoldDB" id="A0A6M3IZR7"/>
<sequence>MAQNRTRDVVSNDKSYANPAHRHFFESLQAWDRRFDDYDTQK</sequence>
<gene>
    <name evidence="1" type="ORF">MM415B00647_0022</name>
</gene>
<accession>A0A6M3IZR7</accession>
<evidence type="ECO:0000313" key="1">
    <source>
        <dbReference type="EMBL" id="QJA63149.1"/>
    </source>
</evidence>
<protein>
    <submittedName>
        <fullName evidence="1">Uncharacterized protein</fullName>
    </submittedName>
</protein>
<name>A0A6M3IZR7_9ZZZZ</name>
<reference evidence="1" key="1">
    <citation type="submission" date="2020-03" db="EMBL/GenBank/DDBJ databases">
        <title>The deep terrestrial virosphere.</title>
        <authorList>
            <person name="Holmfeldt K."/>
            <person name="Nilsson E."/>
            <person name="Simone D."/>
            <person name="Lopez-Fernandez M."/>
            <person name="Wu X."/>
            <person name="de Brujin I."/>
            <person name="Lundin D."/>
            <person name="Andersson A."/>
            <person name="Bertilsson S."/>
            <person name="Dopson M."/>
        </authorList>
    </citation>
    <scope>NUCLEOTIDE SEQUENCE</scope>
    <source>
        <strain evidence="1">MM415B00647</strain>
    </source>
</reference>
<organism evidence="1">
    <name type="scientific">viral metagenome</name>
    <dbReference type="NCBI Taxonomy" id="1070528"/>
    <lineage>
        <taxon>unclassified sequences</taxon>
        <taxon>metagenomes</taxon>
        <taxon>organismal metagenomes</taxon>
    </lineage>
</organism>
<dbReference type="EMBL" id="MT141491">
    <property type="protein sequence ID" value="QJA63149.1"/>
    <property type="molecule type" value="Genomic_DNA"/>
</dbReference>